<evidence type="ECO:0000256" key="14">
    <source>
        <dbReference type="ARBA" id="ARBA00023288"/>
    </source>
</evidence>
<evidence type="ECO:0000256" key="9">
    <source>
        <dbReference type="ARBA" id="ARBA00023065"/>
    </source>
</evidence>
<keyword evidence="6" id="KW-0812">Transmembrane</keyword>
<evidence type="ECO:0000259" key="15">
    <source>
        <dbReference type="Pfam" id="PF02563"/>
    </source>
</evidence>
<keyword evidence="8" id="KW-0625">Polysaccharide transport</keyword>
<dbReference type="GO" id="GO:0015159">
    <property type="term" value="F:polysaccharide transmembrane transporter activity"/>
    <property type="evidence" value="ECO:0007669"/>
    <property type="project" value="InterPro"/>
</dbReference>
<dbReference type="Gene3D" id="3.10.560.10">
    <property type="entry name" value="Outer membrane lipoprotein wza domain like"/>
    <property type="match status" value="2"/>
</dbReference>
<evidence type="ECO:0000256" key="8">
    <source>
        <dbReference type="ARBA" id="ARBA00023047"/>
    </source>
</evidence>
<evidence type="ECO:0000259" key="16">
    <source>
        <dbReference type="Pfam" id="PF22461"/>
    </source>
</evidence>
<evidence type="ECO:0000256" key="2">
    <source>
        <dbReference type="ARBA" id="ARBA00009450"/>
    </source>
</evidence>
<dbReference type="InterPro" id="IPR054765">
    <property type="entry name" value="SLBB_dom"/>
</dbReference>
<proteinExistence type="inferred from homology"/>
<dbReference type="Proteomes" id="UP000198994">
    <property type="component" value="Unassembled WGS sequence"/>
</dbReference>
<dbReference type="EMBL" id="FNAV01000003">
    <property type="protein sequence ID" value="SDE39865.1"/>
    <property type="molecule type" value="Genomic_DNA"/>
</dbReference>
<accession>A0A1G7CN45</accession>
<dbReference type="PANTHER" id="PTHR33619">
    <property type="entry name" value="POLYSACCHARIDE EXPORT PROTEIN GFCE-RELATED"/>
    <property type="match status" value="1"/>
</dbReference>
<dbReference type="InterPro" id="IPR049712">
    <property type="entry name" value="Poly_export"/>
</dbReference>
<dbReference type="Gene3D" id="3.30.1950.10">
    <property type="entry name" value="wza like domain"/>
    <property type="match status" value="1"/>
</dbReference>
<evidence type="ECO:0000313" key="18">
    <source>
        <dbReference type="Proteomes" id="UP000198994"/>
    </source>
</evidence>
<evidence type="ECO:0000256" key="12">
    <source>
        <dbReference type="ARBA" id="ARBA00023139"/>
    </source>
</evidence>
<keyword evidence="18" id="KW-1185">Reference proteome</keyword>
<keyword evidence="13" id="KW-0998">Cell outer membrane</keyword>
<feature type="domain" description="SLBB" evidence="16">
    <location>
        <begin position="176"/>
        <end position="250"/>
    </location>
</feature>
<dbReference type="Pfam" id="PF02563">
    <property type="entry name" value="Poly_export"/>
    <property type="match status" value="1"/>
</dbReference>
<dbReference type="AlphaFoldDB" id="A0A1G7CN45"/>
<comment type="subcellular location">
    <subcellularLocation>
        <location evidence="1">Cell outer membrane</location>
        <topology evidence="1">Multi-pass membrane protein</topology>
    </subcellularLocation>
</comment>
<evidence type="ECO:0000256" key="6">
    <source>
        <dbReference type="ARBA" id="ARBA00022692"/>
    </source>
</evidence>
<keyword evidence="9" id="KW-0406">Ion transport</keyword>
<evidence type="ECO:0000256" key="5">
    <source>
        <dbReference type="ARBA" id="ARBA00022597"/>
    </source>
</evidence>
<evidence type="ECO:0000256" key="13">
    <source>
        <dbReference type="ARBA" id="ARBA00023237"/>
    </source>
</evidence>
<keyword evidence="7" id="KW-0732">Signal</keyword>
<dbReference type="GO" id="GO:0006811">
    <property type="term" value="P:monoatomic ion transport"/>
    <property type="evidence" value="ECO:0007669"/>
    <property type="project" value="UniProtKB-KW"/>
</dbReference>
<reference evidence="18" key="1">
    <citation type="submission" date="2016-10" db="EMBL/GenBank/DDBJ databases">
        <authorList>
            <person name="Varghese N."/>
            <person name="Submissions S."/>
        </authorList>
    </citation>
    <scope>NUCLEOTIDE SEQUENCE [LARGE SCALE GENOMIC DNA]</scope>
    <source>
        <strain evidence="18">DSM 10146</strain>
    </source>
</reference>
<evidence type="ECO:0000313" key="17">
    <source>
        <dbReference type="EMBL" id="SDE39865.1"/>
    </source>
</evidence>
<comment type="similarity">
    <text evidence="2">Belongs to the BexD/CtrA/VexA family.</text>
</comment>
<keyword evidence="10" id="KW-0626">Porin</keyword>
<evidence type="ECO:0000256" key="11">
    <source>
        <dbReference type="ARBA" id="ARBA00023136"/>
    </source>
</evidence>
<dbReference type="Pfam" id="PF22461">
    <property type="entry name" value="SLBB_2"/>
    <property type="match status" value="1"/>
</dbReference>
<protein>
    <submittedName>
        <fullName evidence="17">Polysaccharide export outer membrane protein</fullName>
    </submittedName>
</protein>
<dbReference type="GO" id="GO:0015288">
    <property type="term" value="F:porin activity"/>
    <property type="evidence" value="ECO:0007669"/>
    <property type="project" value="UniProtKB-KW"/>
</dbReference>
<keyword evidence="11" id="KW-0472">Membrane</keyword>
<dbReference type="STRING" id="282683.SAMN04488105_103208"/>
<keyword evidence="5" id="KW-0762">Sugar transport</keyword>
<evidence type="ECO:0000256" key="1">
    <source>
        <dbReference type="ARBA" id="ARBA00004571"/>
    </source>
</evidence>
<name>A0A1G7CN45_9RHOB</name>
<gene>
    <name evidence="17" type="ORF">SAMN04488105_103208</name>
</gene>
<feature type="domain" description="Polysaccharide export protein N-terminal" evidence="15">
    <location>
        <begin position="86"/>
        <end position="167"/>
    </location>
</feature>
<evidence type="ECO:0000256" key="4">
    <source>
        <dbReference type="ARBA" id="ARBA00022452"/>
    </source>
</evidence>
<evidence type="ECO:0000256" key="3">
    <source>
        <dbReference type="ARBA" id="ARBA00022448"/>
    </source>
</evidence>
<dbReference type="GO" id="GO:0046930">
    <property type="term" value="C:pore complex"/>
    <property type="evidence" value="ECO:0007669"/>
    <property type="project" value="UniProtKB-KW"/>
</dbReference>
<dbReference type="GO" id="GO:0009279">
    <property type="term" value="C:cell outer membrane"/>
    <property type="evidence" value="ECO:0007669"/>
    <property type="project" value="UniProtKB-SubCell"/>
</dbReference>
<dbReference type="InterPro" id="IPR003715">
    <property type="entry name" value="Poly_export_N"/>
</dbReference>
<sequence length="377" mass="40180">MHFPGVSLPRLHSLVVALAAVLLVPACSLPRGAAIQSQVVSESSSEAPTFQVVPVTRANMPAIAAWPKTGEDTVYGWPGTSQGSNSNLIQTGDQVNIVIWDSQENSLLIDAAAKSTRLTAIEVSPSGSVFVPYVDEVYIRGLTPDAARARIQEKLMQIAPSAQVQLSLTQGRSNSVELVGGVASPGAYPMPSRNYKVLGLIADGGGIRQGMRNPQVRLLRGGTTYETSSKDLLENGSRNALLYPGDTVIIEEDDKSFTAMGASGSEDLVYFPKDDLSAMEAISLMGGLNPNRADPKGVLVLREYSVRHLRSDGSAPRMQQVVFTFDLTSADGLFAARNFEINPNDTVLATESVITQAQVVFALMGSVFGLTRQIGVN</sequence>
<dbReference type="PANTHER" id="PTHR33619:SF3">
    <property type="entry name" value="POLYSACCHARIDE EXPORT PROTEIN GFCE-RELATED"/>
    <property type="match status" value="1"/>
</dbReference>
<dbReference type="OrthoDB" id="7198507at2"/>
<evidence type="ECO:0000256" key="10">
    <source>
        <dbReference type="ARBA" id="ARBA00023114"/>
    </source>
</evidence>
<evidence type="ECO:0000256" key="7">
    <source>
        <dbReference type="ARBA" id="ARBA00022729"/>
    </source>
</evidence>
<keyword evidence="4" id="KW-1134">Transmembrane beta strand</keyword>
<organism evidence="17 18">
    <name type="scientific">Salipiger thiooxidans</name>
    <dbReference type="NCBI Taxonomy" id="282683"/>
    <lineage>
        <taxon>Bacteria</taxon>
        <taxon>Pseudomonadati</taxon>
        <taxon>Pseudomonadota</taxon>
        <taxon>Alphaproteobacteria</taxon>
        <taxon>Rhodobacterales</taxon>
        <taxon>Roseobacteraceae</taxon>
        <taxon>Salipiger</taxon>
    </lineage>
</organism>
<keyword evidence="12" id="KW-0564">Palmitate</keyword>
<keyword evidence="14" id="KW-0449">Lipoprotein</keyword>
<keyword evidence="3" id="KW-0813">Transport</keyword>